<comment type="caution">
    <text evidence="2">The sequence shown here is derived from an EMBL/GenBank/DDBJ whole genome shotgun (WGS) entry which is preliminary data.</text>
</comment>
<keyword evidence="3" id="KW-1185">Reference proteome</keyword>
<accession>A0A5D6WP96</accession>
<dbReference type="RefSeq" id="WP_149188505.1">
    <property type="nucleotide sequence ID" value="NZ_VTOZ01000005.1"/>
</dbReference>
<dbReference type="InterPro" id="IPR036736">
    <property type="entry name" value="ACP-like_sf"/>
</dbReference>
<dbReference type="Gene3D" id="1.10.1200.10">
    <property type="entry name" value="ACP-like"/>
    <property type="match status" value="1"/>
</dbReference>
<evidence type="ECO:0000259" key="1">
    <source>
        <dbReference type="PROSITE" id="PS50075"/>
    </source>
</evidence>
<dbReference type="SUPFAM" id="SSF47336">
    <property type="entry name" value="ACP-like"/>
    <property type="match status" value="1"/>
</dbReference>
<name>A0A5D6WP96_9FIRM</name>
<evidence type="ECO:0000313" key="3">
    <source>
        <dbReference type="Proteomes" id="UP000322783"/>
    </source>
</evidence>
<gene>
    <name evidence="2" type="ORF">FZ041_03255</name>
</gene>
<dbReference type="InterPro" id="IPR009081">
    <property type="entry name" value="PP-bd_ACP"/>
</dbReference>
<dbReference type="PROSITE" id="PS50075">
    <property type="entry name" value="CARRIER"/>
    <property type="match status" value="1"/>
</dbReference>
<reference evidence="2 3" key="1">
    <citation type="submission" date="2019-08" db="EMBL/GenBank/DDBJ databases">
        <title>Selenomonas sp. mPRGC5 and Selenomonas sp. mPRGC8 isolated from ruminal fluid of dairy goat (Capra hircus).</title>
        <authorList>
            <person name="Poothong S."/>
            <person name="Nuengjamnong C."/>
            <person name="Tanasupawat S."/>
        </authorList>
    </citation>
    <scope>NUCLEOTIDE SEQUENCE [LARGE SCALE GENOMIC DNA]</scope>
    <source>
        <strain evidence="3">mPRGC8</strain>
    </source>
</reference>
<feature type="domain" description="Carrier" evidence="1">
    <location>
        <begin position="1"/>
        <end position="73"/>
    </location>
</feature>
<dbReference type="Proteomes" id="UP000322783">
    <property type="component" value="Unassembled WGS sequence"/>
</dbReference>
<evidence type="ECO:0000313" key="2">
    <source>
        <dbReference type="EMBL" id="TYZ29946.1"/>
    </source>
</evidence>
<sequence>MEKEFFCKLEEILEMESGMVNKDTVLPDDLWDSLAILAVSAAIDSVYNVVVPVKEIEKCNTVGVLLNLIEESK</sequence>
<dbReference type="AlphaFoldDB" id="A0A5D6WP96"/>
<proteinExistence type="predicted"/>
<protein>
    <submittedName>
        <fullName evidence="2">Acyl carrier protein</fullName>
    </submittedName>
</protein>
<dbReference type="EMBL" id="VTOZ01000005">
    <property type="protein sequence ID" value="TYZ29946.1"/>
    <property type="molecule type" value="Genomic_DNA"/>
</dbReference>
<organism evidence="2 3">
    <name type="scientific">Selenomonas caprae</name>
    <dbReference type="NCBI Taxonomy" id="2606905"/>
    <lineage>
        <taxon>Bacteria</taxon>
        <taxon>Bacillati</taxon>
        <taxon>Bacillota</taxon>
        <taxon>Negativicutes</taxon>
        <taxon>Selenomonadales</taxon>
        <taxon>Selenomonadaceae</taxon>
        <taxon>Selenomonas</taxon>
    </lineage>
</organism>